<feature type="non-terminal residue" evidence="1">
    <location>
        <position position="76"/>
    </location>
</feature>
<sequence>MTDIQDTEFLGWLDRVSMEITGALDEARPPQAPRKAYTNWASILHHPCGRMLTYKRLNWKEARPMDLDGRYRVEEG</sequence>
<accession>X0VU31</accession>
<protein>
    <submittedName>
        <fullName evidence="1">Uncharacterized protein</fullName>
    </submittedName>
</protein>
<evidence type="ECO:0000313" key="1">
    <source>
        <dbReference type="EMBL" id="GAG21924.1"/>
    </source>
</evidence>
<organism evidence="1">
    <name type="scientific">marine sediment metagenome</name>
    <dbReference type="NCBI Taxonomy" id="412755"/>
    <lineage>
        <taxon>unclassified sequences</taxon>
        <taxon>metagenomes</taxon>
        <taxon>ecological metagenomes</taxon>
    </lineage>
</organism>
<dbReference type="EMBL" id="BARS01035735">
    <property type="protein sequence ID" value="GAG21924.1"/>
    <property type="molecule type" value="Genomic_DNA"/>
</dbReference>
<reference evidence="1" key="1">
    <citation type="journal article" date="2014" name="Front. Microbiol.">
        <title>High frequency of phylogenetically diverse reductive dehalogenase-homologous genes in deep subseafloor sedimentary metagenomes.</title>
        <authorList>
            <person name="Kawai M."/>
            <person name="Futagami T."/>
            <person name="Toyoda A."/>
            <person name="Takaki Y."/>
            <person name="Nishi S."/>
            <person name="Hori S."/>
            <person name="Arai W."/>
            <person name="Tsubouchi T."/>
            <person name="Morono Y."/>
            <person name="Uchiyama I."/>
            <person name="Ito T."/>
            <person name="Fujiyama A."/>
            <person name="Inagaki F."/>
            <person name="Takami H."/>
        </authorList>
    </citation>
    <scope>NUCLEOTIDE SEQUENCE</scope>
    <source>
        <strain evidence="1">Expedition CK06-06</strain>
    </source>
</reference>
<gene>
    <name evidence="1" type="ORF">S01H1_55026</name>
</gene>
<comment type="caution">
    <text evidence="1">The sequence shown here is derived from an EMBL/GenBank/DDBJ whole genome shotgun (WGS) entry which is preliminary data.</text>
</comment>
<name>X0VU31_9ZZZZ</name>
<proteinExistence type="predicted"/>
<dbReference type="AlphaFoldDB" id="X0VU31"/>